<dbReference type="Pfam" id="PF13478">
    <property type="entry name" value="XdhC_C"/>
    <property type="match status" value="1"/>
</dbReference>
<dbReference type="InterPro" id="IPR052698">
    <property type="entry name" value="MoCofactor_Util/Proc"/>
</dbReference>
<evidence type="ECO:0000313" key="3">
    <source>
        <dbReference type="Proteomes" id="UP000075787"/>
    </source>
</evidence>
<reference evidence="2 3" key="1">
    <citation type="submission" date="2015-12" db="EMBL/GenBank/DDBJ databases">
        <title>Genome sequence of Tistrella mobilis MCCC 1A02139.</title>
        <authorList>
            <person name="Lu L."/>
            <person name="Lai Q."/>
            <person name="Shao Z."/>
            <person name="Qian P."/>
        </authorList>
    </citation>
    <scope>NUCLEOTIDE SEQUENCE [LARGE SCALE GENOMIC DNA]</scope>
    <source>
        <strain evidence="2 3">MCCC 1A02139</strain>
    </source>
</reference>
<dbReference type="GeneID" id="97242403"/>
<proteinExistence type="predicted"/>
<dbReference type="RefSeq" id="WP_062766062.1">
    <property type="nucleotide sequence ID" value="NZ_CP121045.1"/>
</dbReference>
<dbReference type="AlphaFoldDB" id="A0A162KJN9"/>
<dbReference type="PANTHER" id="PTHR30388:SF4">
    <property type="entry name" value="MOLYBDENUM COFACTOR INSERTION CHAPERONE PAOD"/>
    <property type="match status" value="1"/>
</dbReference>
<comment type="caution">
    <text evidence="2">The sequence shown here is derived from an EMBL/GenBank/DDBJ whole genome shotgun (WGS) entry which is preliminary data.</text>
</comment>
<protein>
    <submittedName>
        <fullName evidence="2">Xanthine dehydrogenase</fullName>
    </submittedName>
</protein>
<evidence type="ECO:0000313" key="2">
    <source>
        <dbReference type="EMBL" id="KYO51448.1"/>
    </source>
</evidence>
<gene>
    <name evidence="2" type="ORF">AUP44_08615</name>
</gene>
<accession>A0A162KJN9</accession>
<sequence>MDATLIRRIAEDRAARRGVALVTALDDAATTALVATDGGDMGATLPATVRDAALDAIRQDQATNVEAEGRRWFVNVFAPRPRLIVIGAVHIAQALAPMAAAVGYDMVVVDPRGAFLTPDRFPGVTARIAWPEDVLPEIGLDPASALLALTHDPKLDDPALTLALDAPLFYIGALGSTRTHAKRVARLEEAGFDAGRIARIHAPVGLAIGARTAPEIALSILSEVVAVRRLGSAEALRRRPPKG</sequence>
<dbReference type="Gene3D" id="3.40.50.720">
    <property type="entry name" value="NAD(P)-binding Rossmann-like Domain"/>
    <property type="match status" value="1"/>
</dbReference>
<dbReference type="EMBL" id="LPZR01000172">
    <property type="protein sequence ID" value="KYO51448.1"/>
    <property type="molecule type" value="Genomic_DNA"/>
</dbReference>
<dbReference type="OrthoDB" id="9815497at2"/>
<feature type="domain" description="XdhC Rossmann" evidence="1">
    <location>
        <begin position="83"/>
        <end position="224"/>
    </location>
</feature>
<dbReference type="InterPro" id="IPR027051">
    <property type="entry name" value="XdhC_Rossmann_dom"/>
</dbReference>
<name>A0A162KJN9_9PROT</name>
<evidence type="ECO:0000259" key="1">
    <source>
        <dbReference type="Pfam" id="PF13478"/>
    </source>
</evidence>
<dbReference type="PANTHER" id="PTHR30388">
    <property type="entry name" value="ALDEHYDE OXIDOREDUCTASE MOLYBDENUM COFACTOR ASSEMBLY PROTEIN"/>
    <property type="match status" value="1"/>
</dbReference>
<dbReference type="Proteomes" id="UP000075787">
    <property type="component" value="Unassembled WGS sequence"/>
</dbReference>
<organism evidence="2 3">
    <name type="scientific">Tistrella mobilis</name>
    <dbReference type="NCBI Taxonomy" id="171437"/>
    <lineage>
        <taxon>Bacteria</taxon>
        <taxon>Pseudomonadati</taxon>
        <taxon>Pseudomonadota</taxon>
        <taxon>Alphaproteobacteria</taxon>
        <taxon>Geminicoccales</taxon>
        <taxon>Geminicoccaceae</taxon>
        <taxon>Tistrella</taxon>
    </lineage>
</organism>